<sequence>MSPLAASLAASAPSGPSPAAASSTHEPSTMTQPTSNAFLSLLKRDTTALLLTDHQVGLYTGVRDITVGDLKHNVVALAKAARILGVPVILTATMTDGMWGPVIPELLAAVPGVQPIVRSKINAWEDPRVAAAVAKTGRRQLLVAGVSLEICATYPALSAKAEGYDARVVLDASGTFNEAKRTAGLARLAGAGIPVMDYASAAVEMLGDNADPKANEIYGALDMPFATLVWQVTEGARMK</sequence>
<dbReference type="Proteomes" id="UP001528672">
    <property type="component" value="Unassembled WGS sequence"/>
</dbReference>
<comment type="caution">
    <text evidence="3">The sequence shown here is derived from an EMBL/GenBank/DDBJ whole genome shotgun (WGS) entry which is preliminary data.</text>
</comment>
<keyword evidence="4" id="KW-1185">Reference proteome</keyword>
<feature type="region of interest" description="Disordered" evidence="1">
    <location>
        <begin position="1"/>
        <end position="33"/>
    </location>
</feature>
<gene>
    <name evidence="3" type="ORF">PSQ39_20080</name>
</gene>
<dbReference type="PANTHER" id="PTHR43559:SF1">
    <property type="entry name" value="HYDROLASE"/>
    <property type="match status" value="1"/>
</dbReference>
<dbReference type="RefSeq" id="WP_273929189.1">
    <property type="nucleotide sequence ID" value="NZ_JAQSIO010000011.1"/>
</dbReference>
<evidence type="ECO:0000259" key="2">
    <source>
        <dbReference type="Pfam" id="PF00857"/>
    </source>
</evidence>
<evidence type="ECO:0000313" key="3">
    <source>
        <dbReference type="EMBL" id="MDD0816941.1"/>
    </source>
</evidence>
<accession>A0ABT5MK33</accession>
<name>A0ABT5MK33_9BURK</name>
<reference evidence="3 4" key="1">
    <citation type="submission" date="2023-02" db="EMBL/GenBank/DDBJ databases">
        <title>Bacterial whole genome sequence for Curvibacter sp. HBC28.</title>
        <authorList>
            <person name="Le V."/>
            <person name="Ko S.-R."/>
            <person name="Ahn C.-Y."/>
            <person name="Oh H.-M."/>
        </authorList>
    </citation>
    <scope>NUCLEOTIDE SEQUENCE [LARGE SCALE GENOMIC DNA]</scope>
    <source>
        <strain evidence="3 4">HBC28</strain>
    </source>
</reference>
<feature type="domain" description="Isochorismatase-like" evidence="2">
    <location>
        <begin position="47"/>
        <end position="199"/>
    </location>
</feature>
<dbReference type="InterPro" id="IPR053152">
    <property type="entry name" value="Hydrolase_YcaC-like"/>
</dbReference>
<organism evidence="3 4">
    <name type="scientific">Curvibacter microcysteis</name>
    <dbReference type="NCBI Taxonomy" id="3026419"/>
    <lineage>
        <taxon>Bacteria</taxon>
        <taxon>Pseudomonadati</taxon>
        <taxon>Pseudomonadota</taxon>
        <taxon>Betaproteobacteria</taxon>
        <taxon>Burkholderiales</taxon>
        <taxon>Comamonadaceae</taxon>
        <taxon>Curvibacter</taxon>
    </lineage>
</organism>
<dbReference type="SUPFAM" id="SSF52499">
    <property type="entry name" value="Isochorismatase-like hydrolases"/>
    <property type="match status" value="1"/>
</dbReference>
<dbReference type="InterPro" id="IPR036380">
    <property type="entry name" value="Isochorismatase-like_sf"/>
</dbReference>
<dbReference type="PANTHER" id="PTHR43559">
    <property type="entry name" value="HYDROLASE YCAC-RELATED"/>
    <property type="match status" value="1"/>
</dbReference>
<dbReference type="EMBL" id="JAQSIO010000011">
    <property type="protein sequence ID" value="MDD0816941.1"/>
    <property type="molecule type" value="Genomic_DNA"/>
</dbReference>
<feature type="compositionally biased region" description="Polar residues" evidence="1">
    <location>
        <begin position="24"/>
        <end position="33"/>
    </location>
</feature>
<protein>
    <submittedName>
        <fullName evidence="3">Isochorismatase family protein</fullName>
    </submittedName>
</protein>
<dbReference type="Gene3D" id="3.40.50.850">
    <property type="entry name" value="Isochorismatase-like"/>
    <property type="match status" value="1"/>
</dbReference>
<evidence type="ECO:0000256" key="1">
    <source>
        <dbReference type="SAM" id="MobiDB-lite"/>
    </source>
</evidence>
<feature type="compositionally biased region" description="Low complexity" evidence="1">
    <location>
        <begin position="1"/>
        <end position="23"/>
    </location>
</feature>
<dbReference type="InterPro" id="IPR000868">
    <property type="entry name" value="Isochorismatase-like_dom"/>
</dbReference>
<evidence type="ECO:0000313" key="4">
    <source>
        <dbReference type="Proteomes" id="UP001528672"/>
    </source>
</evidence>
<proteinExistence type="predicted"/>
<dbReference type="Pfam" id="PF00857">
    <property type="entry name" value="Isochorismatase"/>
    <property type="match status" value="1"/>
</dbReference>